<dbReference type="SUPFAM" id="SSF55785">
    <property type="entry name" value="PYP-like sensor domain (PAS domain)"/>
    <property type="match status" value="1"/>
</dbReference>
<dbReference type="PANTHER" id="PTHR31600:SF2">
    <property type="entry name" value="GAMETE ENRICHED GENE 10 PROTEIN-RELATED"/>
    <property type="match status" value="1"/>
</dbReference>
<dbReference type="InterPro" id="IPR052994">
    <property type="entry name" value="Tiny_macrocysts_regulators"/>
</dbReference>
<dbReference type="InterPro" id="IPR035965">
    <property type="entry name" value="PAS-like_dom_sf"/>
</dbReference>
<dbReference type="OrthoDB" id="60033at2759"/>
<dbReference type="EMBL" id="RRYP01016649">
    <property type="protein sequence ID" value="TNV74774.1"/>
    <property type="molecule type" value="Genomic_DNA"/>
</dbReference>
<dbReference type="PANTHER" id="PTHR31600">
    <property type="entry name" value="TINY MACROCYSTS PROTEIN B-RELATED"/>
    <property type="match status" value="1"/>
</dbReference>
<keyword evidence="2" id="KW-1185">Reference proteome</keyword>
<proteinExistence type="predicted"/>
<protein>
    <recommendedName>
        <fullName evidence="3">PAS domain-containing protein</fullName>
    </recommendedName>
</protein>
<comment type="caution">
    <text evidence="1">The sequence shown here is derived from an EMBL/GenBank/DDBJ whole genome shotgun (WGS) entry which is preliminary data.</text>
</comment>
<gene>
    <name evidence="1" type="ORF">FGO68_gene17455</name>
</gene>
<evidence type="ECO:0000313" key="1">
    <source>
        <dbReference type="EMBL" id="TNV74774.1"/>
    </source>
</evidence>
<evidence type="ECO:0000313" key="2">
    <source>
        <dbReference type="Proteomes" id="UP000785679"/>
    </source>
</evidence>
<reference evidence="1" key="1">
    <citation type="submission" date="2019-06" db="EMBL/GenBank/DDBJ databases">
        <authorList>
            <person name="Zheng W."/>
        </authorList>
    </citation>
    <scope>NUCLEOTIDE SEQUENCE</scope>
    <source>
        <strain evidence="1">QDHG01</strain>
    </source>
</reference>
<name>A0A8J8NHF8_HALGN</name>
<dbReference type="Gene3D" id="3.30.450.20">
    <property type="entry name" value="PAS domain"/>
    <property type="match status" value="1"/>
</dbReference>
<evidence type="ECO:0008006" key="3">
    <source>
        <dbReference type="Google" id="ProtNLM"/>
    </source>
</evidence>
<accession>A0A8J8NHF8</accession>
<dbReference type="Proteomes" id="UP000785679">
    <property type="component" value="Unassembled WGS sequence"/>
</dbReference>
<sequence>MFLIKIINNEYDGVEALRTVNIKYALRPDHREQGKIDSTGEVPKVVFSESQGYGLIVLSTNSTHFGKILHANCEIESIFGFQRKELLDQHVTCLMPHLIAKYHDHFVRKFLQSGNIRFSDVIRQSYAQNKE</sequence>
<dbReference type="AlphaFoldDB" id="A0A8J8NHF8"/>
<organism evidence="1 2">
    <name type="scientific">Halteria grandinella</name>
    <dbReference type="NCBI Taxonomy" id="5974"/>
    <lineage>
        <taxon>Eukaryota</taxon>
        <taxon>Sar</taxon>
        <taxon>Alveolata</taxon>
        <taxon>Ciliophora</taxon>
        <taxon>Intramacronucleata</taxon>
        <taxon>Spirotrichea</taxon>
        <taxon>Stichotrichia</taxon>
        <taxon>Sporadotrichida</taxon>
        <taxon>Halteriidae</taxon>
        <taxon>Halteria</taxon>
    </lineage>
</organism>